<protein>
    <submittedName>
        <fullName evidence="1">Uncharacterized protein</fullName>
    </submittedName>
</protein>
<gene>
    <name evidence="1" type="ORF">Ga0061065_12025</name>
</gene>
<proteinExistence type="predicted"/>
<evidence type="ECO:0000313" key="1">
    <source>
        <dbReference type="EMBL" id="CUB06646.1"/>
    </source>
</evidence>
<dbReference type="RefSeq" id="WP_055464687.1">
    <property type="nucleotide sequence ID" value="NZ_CYHG01000020.1"/>
</dbReference>
<sequence length="101" mass="11504">MSINSPRYQGWHIQPNSQNAHMLDSYVNASKTLHQLVKMGITVTELHLGSVHPVITVQPTAETKKLKGVMVRSINRSGTRSAIYSAMMNQCRIEWENRYVH</sequence>
<dbReference type="STRING" id="1137284.GCA_001418205_03692"/>
<accession>A0A0K6IU58</accession>
<evidence type="ECO:0000313" key="2">
    <source>
        <dbReference type="Proteomes" id="UP000182769"/>
    </source>
</evidence>
<name>A0A0K6IU58_9GAMM</name>
<organism evidence="1 2">
    <name type="scientific">Marinomonas fungiae</name>
    <dbReference type="NCBI Taxonomy" id="1137284"/>
    <lineage>
        <taxon>Bacteria</taxon>
        <taxon>Pseudomonadati</taxon>
        <taxon>Pseudomonadota</taxon>
        <taxon>Gammaproteobacteria</taxon>
        <taxon>Oceanospirillales</taxon>
        <taxon>Oceanospirillaceae</taxon>
        <taxon>Marinomonas</taxon>
    </lineage>
</organism>
<dbReference type="EMBL" id="CYHG01000020">
    <property type="protein sequence ID" value="CUB06646.1"/>
    <property type="molecule type" value="Genomic_DNA"/>
</dbReference>
<dbReference type="OrthoDB" id="6106754at2"/>
<keyword evidence="2" id="KW-1185">Reference proteome</keyword>
<reference evidence="2" key="1">
    <citation type="submission" date="2015-08" db="EMBL/GenBank/DDBJ databases">
        <authorList>
            <person name="Varghese N."/>
        </authorList>
    </citation>
    <scope>NUCLEOTIDE SEQUENCE [LARGE SCALE GENOMIC DNA]</scope>
    <source>
        <strain evidence="2">JCM 18476</strain>
    </source>
</reference>
<dbReference type="Proteomes" id="UP000182769">
    <property type="component" value="Unassembled WGS sequence"/>
</dbReference>
<dbReference type="AlphaFoldDB" id="A0A0K6IU58"/>